<evidence type="ECO:0000313" key="6">
    <source>
        <dbReference type="Proteomes" id="UP001529423"/>
    </source>
</evidence>
<keyword evidence="6" id="KW-1185">Reference proteome</keyword>
<reference evidence="5 6" key="3">
    <citation type="submission" date="2023-06" db="EMBL/GenBank/DDBJ databases">
        <authorList>
            <person name="Zeman M."/>
            <person name="Kubasova T."/>
            <person name="Jahodarova E."/>
            <person name="Nykrynova M."/>
            <person name="Rychlik I."/>
        </authorList>
    </citation>
    <scope>NUCLEOTIDE SEQUENCE [LARGE SCALE GENOMIC DNA]</scope>
    <source>
        <strain evidence="5 6">105_WCHN</strain>
    </source>
</reference>
<dbReference type="InterPro" id="IPR036390">
    <property type="entry name" value="WH_DNA-bd_sf"/>
</dbReference>
<accession>A0ABT7VPF1</accession>
<name>A0ABT7VPF1_9LACO</name>
<dbReference type="Proteomes" id="UP001529423">
    <property type="component" value="Unassembled WGS sequence"/>
</dbReference>
<evidence type="ECO:0000313" key="5">
    <source>
        <dbReference type="EMBL" id="MDM8334603.1"/>
    </source>
</evidence>
<dbReference type="InterPro" id="IPR014071">
    <property type="entry name" value="Cu_transp_CopY/TcrY"/>
</dbReference>
<organism evidence="5 6">
    <name type="scientific">Limosilactobacillus panis</name>
    <dbReference type="NCBI Taxonomy" id="47493"/>
    <lineage>
        <taxon>Bacteria</taxon>
        <taxon>Bacillati</taxon>
        <taxon>Bacillota</taxon>
        <taxon>Bacilli</taxon>
        <taxon>Lactobacillales</taxon>
        <taxon>Lactobacillaceae</taxon>
        <taxon>Limosilactobacillus</taxon>
    </lineage>
</organism>
<dbReference type="RefSeq" id="WP_289561249.1">
    <property type="nucleotide sequence ID" value="NZ_JAUDEO010000066.1"/>
</dbReference>
<proteinExistence type="inferred from homology"/>
<sequence>MEKDQQITPAEWRVMRIVWSLGSTTSREITELLQRRVDWKAATIKTLLHRLVVKGALATEKQGRAFIYRPLVAEQATMSNAADSLFDNICERRVGKTLCHVVEHAELSKNDIKELTAILIKKAPDAPDQVQCNCVPGRQMNCSGVDHD</sequence>
<comment type="caution">
    <text evidence="5">The sequence shown here is derived from an EMBL/GenBank/DDBJ whole genome shotgun (WGS) entry which is preliminary data.</text>
</comment>
<comment type="similarity">
    <text evidence="1">Belongs to the BlaI transcriptional regulatory family.</text>
</comment>
<evidence type="ECO:0000256" key="1">
    <source>
        <dbReference type="ARBA" id="ARBA00011046"/>
    </source>
</evidence>
<reference evidence="6" key="2">
    <citation type="submission" date="2023-06" db="EMBL/GenBank/DDBJ databases">
        <title>Identification and characterization of horizontal gene transfer across gut microbiota members of farm animals based on homology search.</title>
        <authorList>
            <person name="Zeman M."/>
            <person name="Kubasova T."/>
            <person name="Jahodarova E."/>
            <person name="Nykrynova M."/>
            <person name="Rychlik I."/>
        </authorList>
    </citation>
    <scope>NUCLEOTIDE SEQUENCE [LARGE SCALE GENOMIC DNA]</scope>
    <source>
        <strain evidence="6">105_WCHN</strain>
    </source>
</reference>
<keyword evidence="4" id="KW-0804">Transcription</keyword>
<dbReference type="Gene3D" id="1.10.10.10">
    <property type="entry name" value="Winged helix-like DNA-binding domain superfamily/Winged helix DNA-binding domain"/>
    <property type="match status" value="1"/>
</dbReference>
<protein>
    <submittedName>
        <fullName evidence="5">CopY/TcrY family copper transport repressor</fullName>
    </submittedName>
</protein>
<gene>
    <name evidence="5" type="ORF">QUW46_08505</name>
</gene>
<keyword evidence="3" id="KW-0238">DNA-binding</keyword>
<keyword evidence="2" id="KW-0805">Transcription regulation</keyword>
<evidence type="ECO:0000256" key="4">
    <source>
        <dbReference type="ARBA" id="ARBA00023163"/>
    </source>
</evidence>
<dbReference type="EMBL" id="JAUDEO010000066">
    <property type="protein sequence ID" value="MDM8334603.1"/>
    <property type="molecule type" value="Genomic_DNA"/>
</dbReference>
<dbReference type="Pfam" id="PF03965">
    <property type="entry name" value="Penicillinase_R"/>
    <property type="match status" value="1"/>
</dbReference>
<evidence type="ECO:0000256" key="3">
    <source>
        <dbReference type="ARBA" id="ARBA00023125"/>
    </source>
</evidence>
<dbReference type="SUPFAM" id="SSF46785">
    <property type="entry name" value="Winged helix' DNA-binding domain"/>
    <property type="match status" value="1"/>
</dbReference>
<evidence type="ECO:0000256" key="2">
    <source>
        <dbReference type="ARBA" id="ARBA00023015"/>
    </source>
</evidence>
<dbReference type="NCBIfam" id="TIGR02698">
    <property type="entry name" value="CopY_TcrY"/>
    <property type="match status" value="1"/>
</dbReference>
<dbReference type="PIRSF" id="PIRSF019455">
    <property type="entry name" value="CopR_AtkY"/>
    <property type="match status" value="1"/>
</dbReference>
<dbReference type="InterPro" id="IPR036388">
    <property type="entry name" value="WH-like_DNA-bd_sf"/>
</dbReference>
<dbReference type="InterPro" id="IPR005650">
    <property type="entry name" value="BlaI_family"/>
</dbReference>
<reference evidence="5 6" key="1">
    <citation type="submission" date="2023-06" db="EMBL/GenBank/DDBJ databases">
        <title>Identification and characterization of horizontal gene transfer across gut microbiota members of farm animals based on homology search.</title>
        <authorList>
            <person name="Schwarzerova J."/>
            <person name="Nykrynova M."/>
            <person name="Jureckova K."/>
            <person name="Cejkova D."/>
            <person name="Rychlik I."/>
        </authorList>
    </citation>
    <scope>NUCLEOTIDE SEQUENCE [LARGE SCALE GENOMIC DNA]</scope>
    <source>
        <strain evidence="5 6">105_WCHN</strain>
    </source>
</reference>